<proteinExistence type="predicted"/>
<dbReference type="CDD" id="cd00840">
    <property type="entry name" value="MPP_Mre11_N"/>
    <property type="match status" value="1"/>
</dbReference>
<evidence type="ECO:0000313" key="3">
    <source>
        <dbReference type="EMBL" id="MCS3711233.1"/>
    </source>
</evidence>
<keyword evidence="3" id="KW-0540">Nuclease</keyword>
<reference evidence="3" key="1">
    <citation type="submission" date="2022-08" db="EMBL/GenBank/DDBJ databases">
        <title>Genomic Encyclopedia of Type Strains, Phase V (KMG-V): Genome sequencing to study the core and pangenomes of soil and plant-associated prokaryotes.</title>
        <authorList>
            <person name="Whitman W."/>
        </authorList>
    </citation>
    <scope>NUCLEOTIDE SEQUENCE</scope>
    <source>
        <strain evidence="3">SP3049</strain>
    </source>
</reference>
<accession>A0A9X2Q9P3</accession>
<evidence type="ECO:0000256" key="1">
    <source>
        <dbReference type="ARBA" id="ARBA00022801"/>
    </source>
</evidence>
<dbReference type="Gene3D" id="3.60.21.10">
    <property type="match status" value="1"/>
</dbReference>
<dbReference type="RefSeq" id="WP_118827627.1">
    <property type="nucleotide sequence ID" value="NZ_CALTSL010000006.1"/>
</dbReference>
<comment type="caution">
    <text evidence="3">The sequence shown here is derived from an EMBL/GenBank/DDBJ whole genome shotgun (WGS) entry which is preliminary data.</text>
</comment>
<dbReference type="SUPFAM" id="SSF56300">
    <property type="entry name" value="Metallo-dependent phosphatases"/>
    <property type="match status" value="1"/>
</dbReference>
<dbReference type="AlphaFoldDB" id="A0A9X2Q9P3"/>
<dbReference type="InterPro" id="IPR041796">
    <property type="entry name" value="Mre11_N"/>
</dbReference>
<dbReference type="EMBL" id="JANUAE010000011">
    <property type="protein sequence ID" value="MCS3711233.1"/>
    <property type="molecule type" value="Genomic_DNA"/>
</dbReference>
<feature type="domain" description="Calcineurin-like phosphoesterase" evidence="2">
    <location>
        <begin position="7"/>
        <end position="201"/>
    </location>
</feature>
<dbReference type="Proteomes" id="UP001155057">
    <property type="component" value="Unassembled WGS sequence"/>
</dbReference>
<keyword evidence="1" id="KW-0378">Hydrolase</keyword>
<dbReference type="InterPro" id="IPR004843">
    <property type="entry name" value="Calcineurin-like_PHP"/>
</dbReference>
<sequence length="435" mass="46899">MADASCRILCTGDLHLGRYPSRTQSRDRAWAVDSVWADTVSYAVEQAVDVVALTGDVVDDQNKRYEALGPLQRGLRRLEEAGIPVVAVAGNHDFDALPRLAEMVEAEHFHLLGRGGEWSTVTVAPEGRSPVQFVGWSFREAHEQASPVESFPDGRLRDDAPTVGLLHADLNAPGSVYAPVSLGALRQCPVSAWLLGHIHAPSLRDDRSPLVLYPGSLQPLDPSEPGPHGPWRVEVAPDGTSTAAQLPRAPLRYEHLEVDVDAIDDEGAVEAAVTDAMRDRLRTAREEGPTPQRLVCRLTLTGRTPVHRAVCDLVETWPGALEVPVAESAAVVEAAAARTRPALDLERIAEGTDPPAVLAQLLLAMRDGAEDEHAQEAWAAIKAACSAVQDSPAYDPLPAADDLSPDRETLADMGWRQGLLLLDELRSQTDAAPQE</sequence>
<evidence type="ECO:0000313" key="4">
    <source>
        <dbReference type="Proteomes" id="UP001155057"/>
    </source>
</evidence>
<dbReference type="PANTHER" id="PTHR30337:SF7">
    <property type="entry name" value="PHOSPHOESTERASE"/>
    <property type="match status" value="1"/>
</dbReference>
<evidence type="ECO:0000259" key="2">
    <source>
        <dbReference type="Pfam" id="PF00149"/>
    </source>
</evidence>
<dbReference type="InterPro" id="IPR050535">
    <property type="entry name" value="DNA_Repair-Maintenance_Comp"/>
</dbReference>
<gene>
    <name evidence="3" type="ORF">GGP61_002864</name>
</gene>
<dbReference type="InterPro" id="IPR029052">
    <property type="entry name" value="Metallo-depent_PP-like"/>
</dbReference>
<dbReference type="PANTHER" id="PTHR30337">
    <property type="entry name" value="COMPONENT OF ATP-DEPENDENT DSDNA EXONUCLEASE"/>
    <property type="match status" value="1"/>
</dbReference>
<dbReference type="GO" id="GO:0004527">
    <property type="term" value="F:exonuclease activity"/>
    <property type="evidence" value="ECO:0007669"/>
    <property type="project" value="UniProtKB-KW"/>
</dbReference>
<protein>
    <submittedName>
        <fullName evidence="3">DNA repair exonuclease SbcCD nuclease subunit</fullName>
    </submittedName>
</protein>
<keyword evidence="3" id="KW-0269">Exonuclease</keyword>
<name>A0A9X2Q9P3_9BACT</name>
<organism evidence="3 4">
    <name type="scientific">Salinibacter ruber</name>
    <dbReference type="NCBI Taxonomy" id="146919"/>
    <lineage>
        <taxon>Bacteria</taxon>
        <taxon>Pseudomonadati</taxon>
        <taxon>Rhodothermota</taxon>
        <taxon>Rhodothermia</taxon>
        <taxon>Rhodothermales</taxon>
        <taxon>Salinibacteraceae</taxon>
        <taxon>Salinibacter</taxon>
    </lineage>
</organism>
<dbReference type="Pfam" id="PF00149">
    <property type="entry name" value="Metallophos"/>
    <property type="match status" value="1"/>
</dbReference>